<dbReference type="Gene3D" id="2.120.10.30">
    <property type="entry name" value="TolB, C-terminal domain"/>
    <property type="match status" value="1"/>
</dbReference>
<evidence type="ECO:0000256" key="3">
    <source>
        <dbReference type="ARBA" id="ARBA00023004"/>
    </source>
</evidence>
<evidence type="ECO:0000313" key="5">
    <source>
        <dbReference type="EMBL" id="SUZ50872.1"/>
    </source>
</evidence>
<dbReference type="AlphaFoldDB" id="A0A381N8D3"/>
<feature type="domain" description="Cytochrome c" evidence="4">
    <location>
        <begin position="723"/>
        <end position="861"/>
    </location>
</feature>
<sequence length="868" mass="97209">MKRITLLILGVASVLFCSCNLDSDNETPIIEKVTIDDITLPKGFVISKLYEPTDHEQGSWVSFAKDDKGNFFASDQFGSIYKATLKRSGDKDSLHVQELNLNVGLAQGLLYHNNELFALVNSNDKKIQSGLYKIIDANGDGNLDTVKTLKTVKGNGEHGPHNIVLAPDGQSMYMVFGNHTDIPSNVHGRVPKVWGEDNLLPVIKDPSGHANSRKAPGGWVAKTDFEGKDWTLIAVGTRNTYDIAFNRDNELFGFDADMEYDLGMPWYRPIRLNHVTSGADYGWRTGTGKFRDYYPDNLSGITNLGQGSPTGLLDGRGLNFPAYYQKGLYLFDWSYGTMYHAKLTPNGSSFDAEVTEFLSGVPLPLTNGLVGDDGALYFLTGGRRLESGLYRVTYEGELPSEALELKERYKGKKERKLRQELEALHILPSADKVSFIVKHLDYEDRAIRFSARVALEHLDYIYWEDEIKNKNSSETTVELALAIARHGDDDARIEALNSLANIDWQRLEESKKLNFIRGVDLLMLRMDGGLPNDIKGKIKDLFLPAYLASSEAVNMELCKILSYLQVEEIVELTLNEMETNTSTEGMKEIYLSSDISNRSEQYGKDVENMLANMPNQRNISYAKSLSYLQKGWSTTARERYFKWFGDALQKAGGKMYLKFIRAIQKTALANVPKQERDYLSELTEIAAARRSDYMKDVKQPQGPGTDWTVELLMSAYEKNYKNANFESGKNMFKATLCISCHSMNAEGGSSGPELTQIGSRFSVEAIGEAIINPSGTIGDRYQFSNYHMKNGSVITGIAINEDEKNIEVSISPFDSDVTVNVRKDRLENVELSKISPMPASLINRLNEQEITDLIMYMLSGGNSKTMKK</sequence>
<dbReference type="InterPro" id="IPR009056">
    <property type="entry name" value="Cyt_c-like_dom"/>
</dbReference>
<dbReference type="EMBL" id="UINC01000193">
    <property type="protein sequence ID" value="SUZ50872.1"/>
    <property type="molecule type" value="Genomic_DNA"/>
</dbReference>
<dbReference type="InterPro" id="IPR013427">
    <property type="entry name" value="Haem-bd_dom_put"/>
</dbReference>
<gene>
    <name evidence="5" type="ORF">METZ01_LOCUS3726</name>
</gene>
<dbReference type="PANTHER" id="PTHR33546">
    <property type="entry name" value="LARGE, MULTIFUNCTIONAL SECRETED PROTEIN-RELATED"/>
    <property type="match status" value="1"/>
</dbReference>
<dbReference type="SUPFAM" id="SSF46626">
    <property type="entry name" value="Cytochrome c"/>
    <property type="match status" value="1"/>
</dbReference>
<keyword evidence="3" id="KW-0408">Iron</keyword>
<dbReference type="GO" id="GO:0046872">
    <property type="term" value="F:metal ion binding"/>
    <property type="evidence" value="ECO:0007669"/>
    <property type="project" value="UniProtKB-KW"/>
</dbReference>
<dbReference type="Gene3D" id="1.10.760.10">
    <property type="entry name" value="Cytochrome c-like domain"/>
    <property type="match status" value="1"/>
</dbReference>
<protein>
    <recommendedName>
        <fullName evidence="4">Cytochrome c domain-containing protein</fullName>
    </recommendedName>
</protein>
<dbReference type="InterPro" id="IPR011041">
    <property type="entry name" value="Quinoprot_gluc/sorb_DH_b-prop"/>
</dbReference>
<keyword evidence="1" id="KW-0349">Heme</keyword>
<name>A0A381N8D3_9ZZZZ</name>
<evidence type="ECO:0000256" key="1">
    <source>
        <dbReference type="ARBA" id="ARBA00022617"/>
    </source>
</evidence>
<evidence type="ECO:0000259" key="4">
    <source>
        <dbReference type="PROSITE" id="PS51007"/>
    </source>
</evidence>
<dbReference type="NCBIfam" id="TIGR02603">
    <property type="entry name" value="CxxCH_TIGR02603"/>
    <property type="match status" value="1"/>
</dbReference>
<dbReference type="InterPro" id="IPR011042">
    <property type="entry name" value="6-blade_b-propeller_TolB-like"/>
</dbReference>
<organism evidence="5">
    <name type="scientific">marine metagenome</name>
    <dbReference type="NCBI Taxonomy" id="408172"/>
    <lineage>
        <taxon>unclassified sequences</taxon>
        <taxon>metagenomes</taxon>
        <taxon>ecological metagenomes</taxon>
    </lineage>
</organism>
<proteinExistence type="predicted"/>
<dbReference type="SUPFAM" id="SSF50952">
    <property type="entry name" value="Soluble quinoprotein glucose dehydrogenase"/>
    <property type="match status" value="1"/>
</dbReference>
<dbReference type="GO" id="GO:0020037">
    <property type="term" value="F:heme binding"/>
    <property type="evidence" value="ECO:0007669"/>
    <property type="project" value="InterPro"/>
</dbReference>
<dbReference type="PROSITE" id="PS51257">
    <property type="entry name" value="PROKAR_LIPOPROTEIN"/>
    <property type="match status" value="1"/>
</dbReference>
<evidence type="ECO:0000256" key="2">
    <source>
        <dbReference type="ARBA" id="ARBA00022723"/>
    </source>
</evidence>
<reference evidence="5" key="1">
    <citation type="submission" date="2018-05" db="EMBL/GenBank/DDBJ databases">
        <authorList>
            <person name="Lanie J.A."/>
            <person name="Ng W.-L."/>
            <person name="Kazmierczak K.M."/>
            <person name="Andrzejewski T.M."/>
            <person name="Davidsen T.M."/>
            <person name="Wayne K.J."/>
            <person name="Tettelin H."/>
            <person name="Glass J.I."/>
            <person name="Rusch D."/>
            <person name="Podicherti R."/>
            <person name="Tsui H.-C.T."/>
            <person name="Winkler M.E."/>
        </authorList>
    </citation>
    <scope>NUCLEOTIDE SEQUENCE</scope>
</reference>
<dbReference type="GO" id="GO:0009055">
    <property type="term" value="F:electron transfer activity"/>
    <property type="evidence" value="ECO:0007669"/>
    <property type="project" value="InterPro"/>
</dbReference>
<dbReference type="Pfam" id="PF00034">
    <property type="entry name" value="Cytochrom_C"/>
    <property type="match status" value="1"/>
</dbReference>
<accession>A0A381N8D3</accession>
<dbReference type="PANTHER" id="PTHR33546:SF1">
    <property type="entry name" value="LARGE, MULTIFUNCTIONAL SECRETED PROTEIN"/>
    <property type="match status" value="1"/>
</dbReference>
<keyword evidence="2" id="KW-0479">Metal-binding</keyword>
<dbReference type="InterPro" id="IPR036909">
    <property type="entry name" value="Cyt_c-like_dom_sf"/>
</dbReference>
<dbReference type="PROSITE" id="PS51007">
    <property type="entry name" value="CYTC"/>
    <property type="match status" value="1"/>
</dbReference>